<dbReference type="Gene3D" id="1.10.10.10">
    <property type="entry name" value="Winged helix-like DNA-binding domain superfamily/Winged helix DNA-binding domain"/>
    <property type="match status" value="1"/>
</dbReference>
<dbReference type="SUPFAM" id="SSF46785">
    <property type="entry name" value="Winged helix' DNA-binding domain"/>
    <property type="match status" value="1"/>
</dbReference>
<evidence type="ECO:0000256" key="3">
    <source>
        <dbReference type="ARBA" id="ARBA00023125"/>
    </source>
</evidence>
<comment type="similarity">
    <text evidence="1">Belongs to the LysR transcriptional regulatory family.</text>
</comment>
<dbReference type="PROSITE" id="PS50931">
    <property type="entry name" value="HTH_LYSR"/>
    <property type="match status" value="1"/>
</dbReference>
<dbReference type="PANTHER" id="PTHR30419">
    <property type="entry name" value="HTH-TYPE TRANSCRIPTIONAL REGULATOR YBHD"/>
    <property type="match status" value="1"/>
</dbReference>
<evidence type="ECO:0000259" key="5">
    <source>
        <dbReference type="PROSITE" id="PS50931"/>
    </source>
</evidence>
<dbReference type="RefSeq" id="WP_071016833.1">
    <property type="nucleotide sequence ID" value="NZ_CP017755.1"/>
</dbReference>
<keyword evidence="4" id="KW-0804">Transcription</keyword>
<dbReference type="Gene3D" id="3.40.190.10">
    <property type="entry name" value="Periplasmic binding protein-like II"/>
    <property type="match status" value="1"/>
</dbReference>
<keyword evidence="7" id="KW-1185">Reference proteome</keyword>
<dbReference type="EMBL" id="CP017755">
    <property type="protein sequence ID" value="AOZ08739.1"/>
    <property type="molecule type" value="Genomic_DNA"/>
</dbReference>
<keyword evidence="3" id="KW-0238">DNA-binding</keyword>
<dbReference type="InterPro" id="IPR005119">
    <property type="entry name" value="LysR_subst-bd"/>
</dbReference>
<dbReference type="Pfam" id="PF00126">
    <property type="entry name" value="HTH_1"/>
    <property type="match status" value="1"/>
</dbReference>
<dbReference type="InterPro" id="IPR000847">
    <property type="entry name" value="LysR_HTH_N"/>
</dbReference>
<dbReference type="InterPro" id="IPR036388">
    <property type="entry name" value="WH-like_DNA-bd_sf"/>
</dbReference>
<gene>
    <name evidence="6" type="ORF">BKK80_22765</name>
</gene>
<dbReference type="PRINTS" id="PR00039">
    <property type="entry name" value="HTHLYSR"/>
</dbReference>
<evidence type="ECO:0000256" key="1">
    <source>
        <dbReference type="ARBA" id="ARBA00009437"/>
    </source>
</evidence>
<evidence type="ECO:0000256" key="4">
    <source>
        <dbReference type="ARBA" id="ARBA00023163"/>
    </source>
</evidence>
<protein>
    <recommendedName>
        <fullName evidence="5">HTH lysR-type domain-containing protein</fullName>
    </recommendedName>
</protein>
<name>A0ABM6FAL4_9BURK</name>
<evidence type="ECO:0000313" key="7">
    <source>
        <dbReference type="Proteomes" id="UP000177515"/>
    </source>
</evidence>
<dbReference type="Pfam" id="PF03466">
    <property type="entry name" value="LysR_substrate"/>
    <property type="match status" value="1"/>
</dbReference>
<dbReference type="InterPro" id="IPR036390">
    <property type="entry name" value="WH_DNA-bd_sf"/>
</dbReference>
<evidence type="ECO:0000313" key="6">
    <source>
        <dbReference type="EMBL" id="AOZ08739.1"/>
    </source>
</evidence>
<proteinExistence type="inferred from homology"/>
<dbReference type="SUPFAM" id="SSF53850">
    <property type="entry name" value="Periplasmic binding protein-like II"/>
    <property type="match status" value="1"/>
</dbReference>
<evidence type="ECO:0000256" key="2">
    <source>
        <dbReference type="ARBA" id="ARBA00023015"/>
    </source>
</evidence>
<keyword evidence="2" id="KW-0805">Transcription regulation</keyword>
<feature type="domain" description="HTH lysR-type" evidence="5">
    <location>
        <begin position="1"/>
        <end position="58"/>
    </location>
</feature>
<sequence length="302" mass="32883">MKPQQLQVFLSVVEQGSLHGAARALGLSQPAVTFTLRELEKSLGVPLLLRSVSGVRLTEYGEAFLVRARLLVEDMRRAREDLIAMRDGAGGHVTATVSSAVARAMIPQAFAAFRRADAKTTVSFREAALSQALQALRDGQTDFAVVNSVPGMRWPDYAQHRTLLPMRLLVAARRGHPLARVRTLARLQEAEWLLASEPGDDFDRGFARFFADNGLAAPERILRCQSLAPTVALLKTTDVVALVTEPTFALELRQQPIVAIGVREALPEIEAGIVVRRDRPLTSAAARLLACMEAAAQSFRAG</sequence>
<accession>A0ABM6FAL4</accession>
<organism evidence="6 7">
    <name type="scientific">Cupriavidus malaysiensis</name>
    <dbReference type="NCBI Taxonomy" id="367825"/>
    <lineage>
        <taxon>Bacteria</taxon>
        <taxon>Pseudomonadati</taxon>
        <taxon>Pseudomonadota</taxon>
        <taxon>Betaproteobacteria</taxon>
        <taxon>Burkholderiales</taxon>
        <taxon>Burkholderiaceae</taxon>
        <taxon>Cupriavidus</taxon>
    </lineage>
</organism>
<dbReference type="InterPro" id="IPR050950">
    <property type="entry name" value="HTH-type_LysR_regulators"/>
</dbReference>
<reference evidence="6 7" key="1">
    <citation type="submission" date="2016-10" db="EMBL/GenBank/DDBJ databases">
        <title>Complete genome sequences of three Cupriavidus strains isolated from various Malaysian environments.</title>
        <authorList>
            <person name="Abdullah A.A.-A."/>
            <person name="Shafie N.A.H."/>
            <person name="Lau N.S."/>
        </authorList>
    </citation>
    <scope>NUCLEOTIDE SEQUENCE [LARGE SCALE GENOMIC DNA]</scope>
    <source>
        <strain evidence="6 7">USMAA1020</strain>
    </source>
</reference>
<dbReference type="PANTHER" id="PTHR30419:SF30">
    <property type="entry name" value="LYSR FAMILY TRANSCRIPTIONAL REGULATOR"/>
    <property type="match status" value="1"/>
</dbReference>
<dbReference type="Proteomes" id="UP000177515">
    <property type="component" value="Chromosome 2"/>
</dbReference>